<sequence>MTRLLPKVIDDNYQGPKIALYFFIIFMIVNTWRSFVHFLSEDAGINSIANIITFEGNPDPDNLIYLFGSLWGEMQVLLCLISWIVIFRYKAFIPFFYLIWLLEWILRVGVVGKIHPLEPIYQTGITPGQEYAWIVLVLLSLFFMISLFKVKTK</sequence>
<feature type="transmembrane region" description="Helical" evidence="1">
    <location>
        <begin position="131"/>
        <end position="150"/>
    </location>
</feature>
<name>A0A9Q8X1Q1_9GAMM</name>
<evidence type="ECO:0000313" key="3">
    <source>
        <dbReference type="Proteomes" id="UP001056381"/>
    </source>
</evidence>
<organism evidence="2 3">
    <name type="scientific">SAR86 cluster bacterium</name>
    <dbReference type="NCBI Taxonomy" id="2030880"/>
    <lineage>
        <taxon>Bacteria</taxon>
        <taxon>Pseudomonadati</taxon>
        <taxon>Pseudomonadota</taxon>
        <taxon>Gammaproteobacteria</taxon>
        <taxon>SAR86 cluster</taxon>
    </lineage>
</organism>
<reference evidence="2" key="1">
    <citation type="submission" date="2022-05" db="EMBL/GenBank/DDBJ databases">
        <title>Single-amplified genomics reveal most streamlined microbe among free-living bacteria.</title>
        <authorList>
            <person name="Roda-Garcia J."/>
            <person name="Haro-Moreno J.M."/>
            <person name="Rodriguez-Valera F."/>
            <person name="Almagro-Moreno S."/>
            <person name="Lopez-Perez M."/>
        </authorList>
    </citation>
    <scope>NUCLEOTIDE SEQUENCE</scope>
    <source>
        <strain evidence="2">TMED112-D2-2</strain>
    </source>
</reference>
<feature type="transmembrane region" description="Helical" evidence="1">
    <location>
        <begin position="20"/>
        <end position="39"/>
    </location>
</feature>
<feature type="transmembrane region" description="Helical" evidence="1">
    <location>
        <begin position="63"/>
        <end position="85"/>
    </location>
</feature>
<dbReference type="Proteomes" id="UP001056381">
    <property type="component" value="Chromosome"/>
</dbReference>
<dbReference type="AlphaFoldDB" id="A0A9Q8X1Q1"/>
<gene>
    <name evidence="2" type="ORF">M9B40_03625</name>
</gene>
<dbReference type="EMBL" id="CP097966">
    <property type="protein sequence ID" value="URQ62825.1"/>
    <property type="molecule type" value="Genomic_DNA"/>
</dbReference>
<keyword evidence="3" id="KW-1185">Reference proteome</keyword>
<keyword evidence="1" id="KW-0812">Transmembrane</keyword>
<accession>A0A9Q8X1Q1</accession>
<protein>
    <submittedName>
        <fullName evidence="2">Uncharacterized protein</fullName>
    </submittedName>
</protein>
<keyword evidence="1" id="KW-1133">Transmembrane helix</keyword>
<evidence type="ECO:0000256" key="1">
    <source>
        <dbReference type="SAM" id="Phobius"/>
    </source>
</evidence>
<evidence type="ECO:0000313" key="2">
    <source>
        <dbReference type="EMBL" id="URQ62825.1"/>
    </source>
</evidence>
<proteinExistence type="predicted"/>
<feature type="transmembrane region" description="Helical" evidence="1">
    <location>
        <begin position="92"/>
        <end position="111"/>
    </location>
</feature>
<keyword evidence="1" id="KW-0472">Membrane</keyword>